<accession>A0ACB9FHD0</accession>
<protein>
    <submittedName>
        <fullName evidence="1">Uncharacterized protein</fullName>
    </submittedName>
</protein>
<reference evidence="2" key="1">
    <citation type="journal article" date="2022" name="Mol. Ecol. Resour.">
        <title>The genomes of chicory, endive, great burdock and yacon provide insights into Asteraceae palaeo-polyploidization history and plant inulin production.</title>
        <authorList>
            <person name="Fan W."/>
            <person name="Wang S."/>
            <person name="Wang H."/>
            <person name="Wang A."/>
            <person name="Jiang F."/>
            <person name="Liu H."/>
            <person name="Zhao H."/>
            <person name="Xu D."/>
            <person name="Zhang Y."/>
        </authorList>
    </citation>
    <scope>NUCLEOTIDE SEQUENCE [LARGE SCALE GENOMIC DNA]</scope>
    <source>
        <strain evidence="2">cv. Niubang</strain>
    </source>
</reference>
<proteinExistence type="predicted"/>
<evidence type="ECO:0000313" key="1">
    <source>
        <dbReference type="EMBL" id="KAI3770567.1"/>
    </source>
</evidence>
<evidence type="ECO:0000313" key="2">
    <source>
        <dbReference type="Proteomes" id="UP001055879"/>
    </source>
</evidence>
<dbReference type="Proteomes" id="UP001055879">
    <property type="component" value="Linkage Group LG01"/>
</dbReference>
<sequence length="79" mass="9159">MDVYHKILLSSTYLILIFRENTFRALNKSFDEDISDVSLLKSVSELTSESDLALFADISEYLQRKTCVIFNTFTIQNWG</sequence>
<dbReference type="EMBL" id="CM042047">
    <property type="protein sequence ID" value="KAI3770567.1"/>
    <property type="molecule type" value="Genomic_DNA"/>
</dbReference>
<reference evidence="1 2" key="2">
    <citation type="journal article" date="2022" name="Mol. Ecol. Resour.">
        <title>The genomes of chicory, endive, great burdock and yacon provide insights into Asteraceae paleo-polyploidization history and plant inulin production.</title>
        <authorList>
            <person name="Fan W."/>
            <person name="Wang S."/>
            <person name="Wang H."/>
            <person name="Wang A."/>
            <person name="Jiang F."/>
            <person name="Liu H."/>
            <person name="Zhao H."/>
            <person name="Xu D."/>
            <person name="Zhang Y."/>
        </authorList>
    </citation>
    <scope>NUCLEOTIDE SEQUENCE [LARGE SCALE GENOMIC DNA]</scope>
    <source>
        <strain evidence="2">cv. Niubang</strain>
    </source>
</reference>
<name>A0ACB9FHD0_ARCLA</name>
<keyword evidence="2" id="KW-1185">Reference proteome</keyword>
<organism evidence="1 2">
    <name type="scientific">Arctium lappa</name>
    <name type="common">Greater burdock</name>
    <name type="synonym">Lappa major</name>
    <dbReference type="NCBI Taxonomy" id="4217"/>
    <lineage>
        <taxon>Eukaryota</taxon>
        <taxon>Viridiplantae</taxon>
        <taxon>Streptophyta</taxon>
        <taxon>Embryophyta</taxon>
        <taxon>Tracheophyta</taxon>
        <taxon>Spermatophyta</taxon>
        <taxon>Magnoliopsida</taxon>
        <taxon>eudicotyledons</taxon>
        <taxon>Gunneridae</taxon>
        <taxon>Pentapetalae</taxon>
        <taxon>asterids</taxon>
        <taxon>campanulids</taxon>
        <taxon>Asterales</taxon>
        <taxon>Asteraceae</taxon>
        <taxon>Carduoideae</taxon>
        <taxon>Cardueae</taxon>
        <taxon>Arctiinae</taxon>
        <taxon>Arctium</taxon>
    </lineage>
</organism>
<gene>
    <name evidence="1" type="ORF">L6452_01705</name>
</gene>
<comment type="caution">
    <text evidence="1">The sequence shown here is derived from an EMBL/GenBank/DDBJ whole genome shotgun (WGS) entry which is preliminary data.</text>
</comment>